<evidence type="ECO:0000313" key="3">
    <source>
        <dbReference type="EMBL" id="KAL3046174.1"/>
    </source>
</evidence>
<organism evidence="3 4">
    <name type="scientific">Pagothenia borchgrevinki</name>
    <name type="common">Bald rockcod</name>
    <name type="synonym">Trematomus borchgrevinki</name>
    <dbReference type="NCBI Taxonomy" id="8213"/>
    <lineage>
        <taxon>Eukaryota</taxon>
        <taxon>Metazoa</taxon>
        <taxon>Chordata</taxon>
        <taxon>Craniata</taxon>
        <taxon>Vertebrata</taxon>
        <taxon>Euteleostomi</taxon>
        <taxon>Actinopterygii</taxon>
        <taxon>Neopterygii</taxon>
        <taxon>Teleostei</taxon>
        <taxon>Neoteleostei</taxon>
        <taxon>Acanthomorphata</taxon>
        <taxon>Eupercaria</taxon>
        <taxon>Perciformes</taxon>
        <taxon>Notothenioidei</taxon>
        <taxon>Nototheniidae</taxon>
        <taxon>Pagothenia</taxon>
    </lineage>
</organism>
<dbReference type="SUPFAM" id="SSF57845">
    <property type="entry name" value="B-box zinc-binding domain"/>
    <property type="match status" value="1"/>
</dbReference>
<dbReference type="InterPro" id="IPR058030">
    <property type="entry name" value="TRIM8/14/16/25/29/45/65_CC"/>
</dbReference>
<keyword evidence="4" id="KW-1185">Reference proteome</keyword>
<proteinExistence type="predicted"/>
<dbReference type="FunFam" id="2.60.120.920:FF:000004">
    <property type="entry name" value="Butyrophilin subfamily 1 member A1"/>
    <property type="match status" value="1"/>
</dbReference>
<dbReference type="SMART" id="SM00589">
    <property type="entry name" value="PRY"/>
    <property type="match status" value="1"/>
</dbReference>
<dbReference type="CDD" id="cd13733">
    <property type="entry name" value="SPRY_PRY_C-I_1"/>
    <property type="match status" value="1"/>
</dbReference>
<comment type="caution">
    <text evidence="3">The sequence shown here is derived from an EMBL/GenBank/DDBJ whole genome shotgun (WGS) entry which is preliminary data.</text>
</comment>
<dbReference type="Pfam" id="PF25600">
    <property type="entry name" value="TRIM_CC"/>
    <property type="match status" value="1"/>
</dbReference>
<feature type="coiled-coil region" evidence="1">
    <location>
        <begin position="40"/>
        <end position="67"/>
    </location>
</feature>
<dbReference type="Gene3D" id="3.30.160.60">
    <property type="entry name" value="Classic Zinc Finger"/>
    <property type="match status" value="1"/>
</dbReference>
<protein>
    <recommendedName>
        <fullName evidence="2">B30.2/SPRY domain-containing protein</fullName>
    </recommendedName>
</protein>
<evidence type="ECO:0000256" key="1">
    <source>
        <dbReference type="SAM" id="Coils"/>
    </source>
</evidence>
<dbReference type="PRINTS" id="PR01407">
    <property type="entry name" value="BUTYPHLNCDUF"/>
</dbReference>
<dbReference type="PANTHER" id="PTHR24103">
    <property type="entry name" value="E3 UBIQUITIN-PROTEIN LIGASE TRIM"/>
    <property type="match status" value="1"/>
</dbReference>
<dbReference type="SMART" id="SM00449">
    <property type="entry name" value="SPRY"/>
    <property type="match status" value="1"/>
</dbReference>
<reference evidence="3 4" key="1">
    <citation type="journal article" date="2022" name="G3 (Bethesda)">
        <title>Evaluating Illumina-, Nanopore-, and PacBio-based genome assembly strategies with the bald notothen, Trematomus borchgrevinki.</title>
        <authorList>
            <person name="Rayamajhi N."/>
            <person name="Cheng C.C."/>
            <person name="Catchen J.M."/>
        </authorList>
    </citation>
    <scope>NUCLEOTIDE SEQUENCE [LARGE SCALE GENOMIC DNA]</scope>
    <source>
        <strain evidence="3">AGRC-2024</strain>
    </source>
</reference>
<dbReference type="InterPro" id="IPR043136">
    <property type="entry name" value="B30.2/SPRY_sf"/>
</dbReference>
<dbReference type="Proteomes" id="UP001619887">
    <property type="component" value="Unassembled WGS sequence"/>
</dbReference>
<accession>A0ABD2FWM8</accession>
<keyword evidence="1" id="KW-0175">Coiled coil</keyword>
<evidence type="ECO:0000259" key="2">
    <source>
        <dbReference type="PROSITE" id="PS50188"/>
    </source>
</evidence>
<dbReference type="Gene3D" id="2.60.120.920">
    <property type="match status" value="1"/>
</dbReference>
<dbReference type="AlphaFoldDB" id="A0ABD2FWM8"/>
<dbReference type="Pfam" id="PF13765">
    <property type="entry name" value="PRY"/>
    <property type="match status" value="1"/>
</dbReference>
<dbReference type="InterPro" id="IPR006574">
    <property type="entry name" value="PRY"/>
</dbReference>
<evidence type="ECO:0000313" key="4">
    <source>
        <dbReference type="Proteomes" id="UP001619887"/>
    </source>
</evidence>
<dbReference type="Pfam" id="PF00622">
    <property type="entry name" value="SPRY"/>
    <property type="match status" value="1"/>
</dbReference>
<gene>
    <name evidence="3" type="ORF">OYC64_004227</name>
</gene>
<reference evidence="3 4" key="2">
    <citation type="journal article" date="2024" name="G3 (Bethesda)">
        <title>The genome of the cryopelagic Antarctic bald notothen, Trematomus borchgrevinki.</title>
        <authorList>
            <person name="Rayamajhi N."/>
            <person name="Rivera-Colon A.G."/>
            <person name="Minhas B.F."/>
            <person name="Cheng C.C."/>
            <person name="Catchen J.M."/>
        </authorList>
    </citation>
    <scope>NUCLEOTIDE SEQUENCE [LARGE SCALE GENOMIC DNA]</scope>
    <source>
        <strain evidence="3">AGRC-2024</strain>
    </source>
</reference>
<name>A0ABD2FWM8_PAGBO</name>
<dbReference type="CDD" id="cd19769">
    <property type="entry name" value="Bbox2_TRIM16-like"/>
    <property type="match status" value="1"/>
</dbReference>
<dbReference type="InterPro" id="IPR013320">
    <property type="entry name" value="ConA-like_dom_sf"/>
</dbReference>
<dbReference type="InterPro" id="IPR003879">
    <property type="entry name" value="Butyrophylin_SPRY"/>
</dbReference>
<dbReference type="InterPro" id="IPR001870">
    <property type="entry name" value="B30.2/SPRY"/>
</dbReference>
<dbReference type="PROSITE" id="PS50188">
    <property type="entry name" value="B302_SPRY"/>
    <property type="match status" value="1"/>
</dbReference>
<sequence length="412" mass="47488">MDERACLKHGRPLELYSRKKEKCICVRCLEEDQEEVVSTEHEWGQKMVKLENTKADLQEKIKKRKTRVDEINTSLKSCKDQMYKEWLVIEGVFRALFASVEEAHAAALKPLEDRREVVEKDAKYIRENLEKEIRELEKAVSELDDISALEDHILFLQSYPSLQDLDFKDLDFKYSMKVELDTSVSFGTMRKTTIAMLEQVQQQLDKLTSIELERVPKFTVDVKLDPATAHRHLVLSDDGKEVKDDGEEQEVDDAPERFDMFGSILGLNRLTSGMSFWEVEVTNKSGWDLGVARGDANRKGELLLNPENGYWVMVHYEDDNYAGLTSPPVRLSLKEKPMKVGVFVDYEEGLVSFYDIKAQSHIHSFTECSFGDELFPYFSPHVKHDEKNSGPLIISPVKHCEKDVNEVKKVQD</sequence>
<dbReference type="InterPro" id="IPR003877">
    <property type="entry name" value="SPRY_dom"/>
</dbReference>
<feature type="domain" description="B30.2/SPRY" evidence="2">
    <location>
        <begin position="202"/>
        <end position="397"/>
    </location>
</feature>
<dbReference type="EMBL" id="JBIYXZ010002085">
    <property type="protein sequence ID" value="KAL3046174.1"/>
    <property type="molecule type" value="Genomic_DNA"/>
</dbReference>
<dbReference type="SUPFAM" id="SSF49899">
    <property type="entry name" value="Concanavalin A-like lectins/glucanases"/>
    <property type="match status" value="1"/>
</dbReference>
<dbReference type="InterPro" id="IPR050143">
    <property type="entry name" value="TRIM/RBCC"/>
</dbReference>
<feature type="coiled-coil region" evidence="1">
    <location>
        <begin position="119"/>
        <end position="149"/>
    </location>
</feature>